<dbReference type="PROSITE" id="PS50889">
    <property type="entry name" value="S4"/>
    <property type="match status" value="1"/>
</dbReference>
<comment type="catalytic activity">
    <reaction evidence="1 5">
        <text>a uridine in RNA = a pseudouridine in RNA</text>
        <dbReference type="Rhea" id="RHEA:48348"/>
        <dbReference type="Rhea" id="RHEA-COMP:12068"/>
        <dbReference type="Rhea" id="RHEA-COMP:12069"/>
        <dbReference type="ChEBI" id="CHEBI:65314"/>
        <dbReference type="ChEBI" id="CHEBI:65315"/>
    </reaction>
</comment>
<dbReference type="PROSITE" id="PS01129">
    <property type="entry name" value="PSI_RLU"/>
    <property type="match status" value="1"/>
</dbReference>
<evidence type="ECO:0000256" key="1">
    <source>
        <dbReference type="ARBA" id="ARBA00000073"/>
    </source>
</evidence>
<proteinExistence type="inferred from homology"/>
<evidence type="ECO:0000256" key="3">
    <source>
        <dbReference type="ARBA" id="ARBA00023235"/>
    </source>
</evidence>
<evidence type="ECO:0000256" key="2">
    <source>
        <dbReference type="ARBA" id="ARBA00010876"/>
    </source>
</evidence>
<keyword evidence="3 5" id="KW-0413">Isomerase</keyword>
<dbReference type="InterPro" id="IPR002942">
    <property type="entry name" value="S4_RNA-bd"/>
</dbReference>
<organism evidence="8 9">
    <name type="scientific">Alicyclobacillus tolerans</name>
    <dbReference type="NCBI Taxonomy" id="90970"/>
    <lineage>
        <taxon>Bacteria</taxon>
        <taxon>Bacillati</taxon>
        <taxon>Bacillota</taxon>
        <taxon>Bacilli</taxon>
        <taxon>Bacillales</taxon>
        <taxon>Alicyclobacillaceae</taxon>
        <taxon>Alicyclobacillus</taxon>
    </lineage>
</organism>
<keyword evidence="4" id="KW-0694">RNA-binding</keyword>
<accession>A0ABT9M0A4</accession>
<dbReference type="InterPro" id="IPR020103">
    <property type="entry name" value="PsdUridine_synth_cat_dom_sf"/>
</dbReference>
<dbReference type="RefSeq" id="WP_306955631.1">
    <property type="nucleotide sequence ID" value="NZ_JAURUO010000022.1"/>
</dbReference>
<comment type="similarity">
    <text evidence="2 5">Belongs to the pseudouridine synthase RluA family.</text>
</comment>
<dbReference type="InterPro" id="IPR036986">
    <property type="entry name" value="S4_RNA-bd_sf"/>
</dbReference>
<name>A0ABT9M0A4_9BACL</name>
<dbReference type="CDD" id="cd02869">
    <property type="entry name" value="PseudoU_synth_RluA_like"/>
    <property type="match status" value="1"/>
</dbReference>
<dbReference type="InterPro" id="IPR006224">
    <property type="entry name" value="PsdUridine_synth_RluA-like_CS"/>
</dbReference>
<dbReference type="InterPro" id="IPR006145">
    <property type="entry name" value="PsdUridine_synth_RsuA/RluA"/>
</dbReference>
<dbReference type="GO" id="GO:0160141">
    <property type="term" value="F:23S rRNA pseudouridine(955/2504/2580) synthase activity"/>
    <property type="evidence" value="ECO:0007669"/>
    <property type="project" value="UniProtKB-EC"/>
</dbReference>
<dbReference type="CDD" id="cd00165">
    <property type="entry name" value="S4"/>
    <property type="match status" value="1"/>
</dbReference>
<dbReference type="Pfam" id="PF01479">
    <property type="entry name" value="S4"/>
    <property type="match status" value="1"/>
</dbReference>
<dbReference type="SUPFAM" id="SSF55174">
    <property type="entry name" value="Alpha-L RNA-binding motif"/>
    <property type="match status" value="1"/>
</dbReference>
<evidence type="ECO:0000259" key="6">
    <source>
        <dbReference type="Pfam" id="PF00849"/>
    </source>
</evidence>
<feature type="domain" description="Pseudouridine synthase RsuA/RluA-like" evidence="6">
    <location>
        <begin position="94"/>
        <end position="247"/>
    </location>
</feature>
<evidence type="ECO:0000256" key="4">
    <source>
        <dbReference type="PROSITE-ProRule" id="PRU00182"/>
    </source>
</evidence>
<dbReference type="Gene3D" id="3.30.2350.10">
    <property type="entry name" value="Pseudouridine synthase"/>
    <property type="match status" value="1"/>
</dbReference>
<feature type="domain" description="RNA-binding S4" evidence="7">
    <location>
        <begin position="17"/>
        <end position="58"/>
    </location>
</feature>
<evidence type="ECO:0000259" key="7">
    <source>
        <dbReference type="Pfam" id="PF01479"/>
    </source>
</evidence>
<dbReference type="PANTHER" id="PTHR21600:SF87">
    <property type="entry name" value="RNA PSEUDOURIDYLATE SYNTHASE DOMAIN-CONTAINING PROTEIN 1"/>
    <property type="match status" value="1"/>
</dbReference>
<evidence type="ECO:0000256" key="5">
    <source>
        <dbReference type="RuleBase" id="RU362028"/>
    </source>
</evidence>
<dbReference type="PANTHER" id="PTHR21600">
    <property type="entry name" value="MITOCHONDRIAL RNA PSEUDOURIDINE SYNTHASE"/>
    <property type="match status" value="1"/>
</dbReference>
<reference evidence="8 9" key="1">
    <citation type="submission" date="2023-07" db="EMBL/GenBank/DDBJ databases">
        <title>Genomic Encyclopedia of Type Strains, Phase IV (KMG-IV): sequencing the most valuable type-strain genomes for metagenomic binning, comparative biology and taxonomic classification.</title>
        <authorList>
            <person name="Goeker M."/>
        </authorList>
    </citation>
    <scope>NUCLEOTIDE SEQUENCE [LARGE SCALE GENOMIC DNA]</scope>
    <source>
        <strain evidence="8 9">DSM 25924</strain>
    </source>
</reference>
<comment type="function">
    <text evidence="5">Responsible for synthesis of pseudouridine from uracil.</text>
</comment>
<dbReference type="InterPro" id="IPR006225">
    <property type="entry name" value="PsdUridine_synth_RluC/D"/>
</dbReference>
<dbReference type="SUPFAM" id="SSF55120">
    <property type="entry name" value="Pseudouridine synthase"/>
    <property type="match status" value="1"/>
</dbReference>
<protein>
    <recommendedName>
        <fullName evidence="5">Pseudouridine synthase</fullName>
        <ecNumber evidence="5">5.4.99.-</ecNumber>
    </recommendedName>
</protein>
<dbReference type="Gene3D" id="3.10.290.10">
    <property type="entry name" value="RNA-binding S4 domain"/>
    <property type="match status" value="1"/>
</dbReference>
<dbReference type="NCBIfam" id="TIGR00005">
    <property type="entry name" value="rluA_subfam"/>
    <property type="match status" value="1"/>
</dbReference>
<gene>
    <name evidence="8" type="ORF">J2S04_002775</name>
</gene>
<comment type="caution">
    <text evidence="8">The sequence shown here is derived from an EMBL/GenBank/DDBJ whole genome shotgun (WGS) entry which is preliminary data.</text>
</comment>
<dbReference type="EMBL" id="JAURUO010000022">
    <property type="protein sequence ID" value="MDP9729801.1"/>
    <property type="molecule type" value="Genomic_DNA"/>
</dbReference>
<dbReference type="Pfam" id="PF00849">
    <property type="entry name" value="PseudoU_synth_2"/>
    <property type="match status" value="1"/>
</dbReference>
<keyword evidence="9" id="KW-1185">Reference proteome</keyword>
<dbReference type="Proteomes" id="UP001229209">
    <property type="component" value="Unassembled WGS sequence"/>
</dbReference>
<dbReference type="InterPro" id="IPR050188">
    <property type="entry name" value="RluA_PseudoU_synthase"/>
</dbReference>
<sequence>MIEHEITQMQAGKKVHRVVRQMLPGIPLSGIYKMIRTGRVKLNGKKAKPDQIVDTGDRLILFIHRDDYENVKKSPHKFSGIRTDIEVLEETSDWLAVHKPVGVLTHGAAGEHKHTLVNQVAAYLYQKGDADSDTYSPAPLHRLDRNTSGIVLFAKNGWAAKEISRQIQNGQIEKYYIALVHGEIKHRGSIQLAISRRENNRTVISDASDARPARTDFEPIVSNGKSTVVCLQLITGRTHQIRAHMKHIGHALVDDVKYQGGRAIRELNNENADKAPHQWLHAFMLQMADGHIVRDPLPKDFRNKLQKMGYSSFEINEIDKYNPFSD</sequence>
<dbReference type="EC" id="5.4.99.-" evidence="5"/>
<evidence type="ECO:0000313" key="9">
    <source>
        <dbReference type="Proteomes" id="UP001229209"/>
    </source>
</evidence>
<evidence type="ECO:0000313" key="8">
    <source>
        <dbReference type="EMBL" id="MDP9729801.1"/>
    </source>
</evidence>